<accession>A0A8B2NQL7</accession>
<evidence type="ECO:0000256" key="6">
    <source>
        <dbReference type="ARBA" id="ARBA00023136"/>
    </source>
</evidence>
<comment type="caution">
    <text evidence="9">The sequence shown here is derived from an EMBL/GenBank/DDBJ whole genome shotgun (WGS) entry which is preliminary data.</text>
</comment>
<dbReference type="Pfam" id="PF00528">
    <property type="entry name" value="BPD_transp_1"/>
    <property type="match status" value="1"/>
</dbReference>
<keyword evidence="3" id="KW-1003">Cell membrane</keyword>
<comment type="subcellular location">
    <subcellularLocation>
        <location evidence="1 7">Cell membrane</location>
        <topology evidence="1 7">Multi-pass membrane protein</topology>
    </subcellularLocation>
</comment>
<dbReference type="RefSeq" id="WP_111351787.1">
    <property type="nucleotide sequence ID" value="NZ_JAIWKD010000009.1"/>
</dbReference>
<dbReference type="GO" id="GO:0071916">
    <property type="term" value="F:dipeptide transmembrane transporter activity"/>
    <property type="evidence" value="ECO:0007669"/>
    <property type="project" value="TreeGrafter"/>
</dbReference>
<feature type="domain" description="ABC transmembrane type-1" evidence="8">
    <location>
        <begin position="95"/>
        <end position="304"/>
    </location>
</feature>
<keyword evidence="4 7" id="KW-0812">Transmembrane</keyword>
<evidence type="ECO:0000313" key="10">
    <source>
        <dbReference type="Proteomes" id="UP000249590"/>
    </source>
</evidence>
<dbReference type="Proteomes" id="UP000249590">
    <property type="component" value="Unassembled WGS sequence"/>
</dbReference>
<dbReference type="InterPro" id="IPR035906">
    <property type="entry name" value="MetI-like_sf"/>
</dbReference>
<sequence>MLAYAVRRLLATIPVLFVVAVLIFLLLHLGPSDPAAVIAGDFAQPEHIERIRQDLGLDRPLYVQFGTWIWDVLQGDLGSSIYNDRQVSELILQRVEPTLALTLSTISFAVLIGVPIGVLAAWKAGSFVDRAVMMVAVTGFSLPVFVLGYILIFVFALKLQLLPVQGYASYRDGIVPFVRSLVLPTLSLGMIYVALIARMTRASVIEVLNQDYVRTARAKGLATAPILLIHALKNAAIPIVTTIGLGVALLISGVVVTETVFALPGIGRLTVDAIVRKDYPVIQGVLLIFTVVYVLINLAVDLSYSLFDPRIRYQN</sequence>
<feature type="transmembrane region" description="Helical" evidence="7">
    <location>
        <begin position="134"/>
        <end position="157"/>
    </location>
</feature>
<dbReference type="CDD" id="cd06261">
    <property type="entry name" value="TM_PBP2"/>
    <property type="match status" value="1"/>
</dbReference>
<evidence type="ECO:0000313" key="9">
    <source>
        <dbReference type="EMBL" id="RAH97289.1"/>
    </source>
</evidence>
<dbReference type="AlphaFoldDB" id="A0A8B2NQL7"/>
<organism evidence="9 10">
    <name type="scientific">Acuticoccus sediminis</name>
    <dbReference type="NCBI Taxonomy" id="2184697"/>
    <lineage>
        <taxon>Bacteria</taxon>
        <taxon>Pseudomonadati</taxon>
        <taxon>Pseudomonadota</taxon>
        <taxon>Alphaproteobacteria</taxon>
        <taxon>Hyphomicrobiales</taxon>
        <taxon>Amorphaceae</taxon>
        <taxon>Acuticoccus</taxon>
    </lineage>
</organism>
<keyword evidence="5 7" id="KW-1133">Transmembrane helix</keyword>
<feature type="transmembrane region" description="Helical" evidence="7">
    <location>
        <begin position="177"/>
        <end position="197"/>
    </location>
</feature>
<dbReference type="OrthoDB" id="9807402at2"/>
<reference evidence="9 10" key="1">
    <citation type="submission" date="2018-05" db="EMBL/GenBank/DDBJ databases">
        <title>Acuticoccus sediminis sp. nov., isolated from deep-sea sediment of Indian Ocean.</title>
        <authorList>
            <person name="Liu X."/>
            <person name="Lai Q."/>
            <person name="Du Y."/>
            <person name="Sun F."/>
            <person name="Zhang X."/>
            <person name="Wang S."/>
            <person name="Shao Z."/>
        </authorList>
    </citation>
    <scope>NUCLEOTIDE SEQUENCE [LARGE SCALE GENOMIC DNA]</scope>
    <source>
        <strain evidence="9 10">PTG4-2</strain>
    </source>
</reference>
<dbReference type="PROSITE" id="PS50928">
    <property type="entry name" value="ABC_TM1"/>
    <property type="match status" value="1"/>
</dbReference>
<comment type="similarity">
    <text evidence="7">Belongs to the binding-protein-dependent transport system permease family.</text>
</comment>
<dbReference type="PANTHER" id="PTHR43163">
    <property type="entry name" value="DIPEPTIDE TRANSPORT SYSTEM PERMEASE PROTEIN DPPB-RELATED"/>
    <property type="match status" value="1"/>
</dbReference>
<gene>
    <name evidence="9" type="ORF">DLJ53_29230</name>
</gene>
<evidence type="ECO:0000259" key="8">
    <source>
        <dbReference type="PROSITE" id="PS50928"/>
    </source>
</evidence>
<proteinExistence type="inferred from homology"/>
<protein>
    <submittedName>
        <fullName evidence="9">Peptide ABC transporter</fullName>
    </submittedName>
</protein>
<dbReference type="SUPFAM" id="SSF161098">
    <property type="entry name" value="MetI-like"/>
    <property type="match status" value="1"/>
</dbReference>
<evidence type="ECO:0000256" key="2">
    <source>
        <dbReference type="ARBA" id="ARBA00022448"/>
    </source>
</evidence>
<keyword evidence="6 7" id="KW-0472">Membrane</keyword>
<evidence type="ECO:0000256" key="4">
    <source>
        <dbReference type="ARBA" id="ARBA00022692"/>
    </source>
</evidence>
<feature type="transmembrane region" description="Helical" evidence="7">
    <location>
        <begin position="243"/>
        <end position="267"/>
    </location>
</feature>
<evidence type="ECO:0000256" key="7">
    <source>
        <dbReference type="RuleBase" id="RU363032"/>
    </source>
</evidence>
<feature type="transmembrane region" description="Helical" evidence="7">
    <location>
        <begin position="99"/>
        <end position="122"/>
    </location>
</feature>
<evidence type="ECO:0000256" key="3">
    <source>
        <dbReference type="ARBA" id="ARBA00022475"/>
    </source>
</evidence>
<keyword evidence="10" id="KW-1185">Reference proteome</keyword>
<dbReference type="EMBL" id="QHHQ01000009">
    <property type="protein sequence ID" value="RAH97289.1"/>
    <property type="molecule type" value="Genomic_DNA"/>
</dbReference>
<dbReference type="PANTHER" id="PTHR43163:SF6">
    <property type="entry name" value="DIPEPTIDE TRANSPORT SYSTEM PERMEASE PROTEIN DPPB-RELATED"/>
    <property type="match status" value="1"/>
</dbReference>
<evidence type="ECO:0000256" key="1">
    <source>
        <dbReference type="ARBA" id="ARBA00004651"/>
    </source>
</evidence>
<name>A0A8B2NQL7_9HYPH</name>
<dbReference type="Gene3D" id="1.10.3720.10">
    <property type="entry name" value="MetI-like"/>
    <property type="match status" value="1"/>
</dbReference>
<dbReference type="Pfam" id="PF19300">
    <property type="entry name" value="BPD_transp_1_N"/>
    <property type="match status" value="1"/>
</dbReference>
<dbReference type="InterPro" id="IPR045621">
    <property type="entry name" value="BPD_transp_1_N"/>
</dbReference>
<keyword evidence="2 7" id="KW-0813">Transport</keyword>
<feature type="transmembrane region" description="Helical" evidence="7">
    <location>
        <begin position="279"/>
        <end position="300"/>
    </location>
</feature>
<dbReference type="GO" id="GO:0005886">
    <property type="term" value="C:plasma membrane"/>
    <property type="evidence" value="ECO:0007669"/>
    <property type="project" value="UniProtKB-SubCell"/>
</dbReference>
<evidence type="ECO:0000256" key="5">
    <source>
        <dbReference type="ARBA" id="ARBA00022989"/>
    </source>
</evidence>
<dbReference type="InterPro" id="IPR000515">
    <property type="entry name" value="MetI-like"/>
</dbReference>